<dbReference type="GO" id="GO:0004803">
    <property type="term" value="F:transposase activity"/>
    <property type="evidence" value="ECO:0007669"/>
    <property type="project" value="TreeGrafter"/>
</dbReference>
<feature type="region of interest" description="Disordered" evidence="1">
    <location>
        <begin position="43"/>
        <end position="63"/>
    </location>
</feature>
<dbReference type="EMBL" id="LQZE01000243">
    <property type="protein sequence ID" value="KXU15342.1"/>
    <property type="molecule type" value="Genomic_DNA"/>
</dbReference>
<dbReference type="RefSeq" id="WP_061865963.1">
    <property type="nucleotide sequence ID" value="NZ_KQ970800.1"/>
</dbReference>
<reference evidence="3 4" key="1">
    <citation type="submission" date="2016-01" db="EMBL/GenBank/DDBJ databases">
        <title>Highly variable Streptococcus oralis are common among viridans streptococci isolated from primates.</title>
        <authorList>
            <person name="Denapaite D."/>
            <person name="Rieger M."/>
            <person name="Koendgen S."/>
            <person name="Brueckner R."/>
            <person name="Ochigava I."/>
            <person name="Kappeler P."/>
            <person name="Maetz-Rensing K."/>
            <person name="Leendertz F."/>
            <person name="Hakenbeck R."/>
        </authorList>
    </citation>
    <scope>NUCLEOTIDE SEQUENCE [LARGE SCALE GENOMIC DNA]</scope>
    <source>
        <strain evidence="3 4">DD17</strain>
    </source>
</reference>
<proteinExistence type="predicted"/>
<name>A0A139RKR1_STROR</name>
<organism evidence="3 4">
    <name type="scientific">Streptococcus oralis</name>
    <dbReference type="NCBI Taxonomy" id="1303"/>
    <lineage>
        <taxon>Bacteria</taxon>
        <taxon>Bacillati</taxon>
        <taxon>Bacillota</taxon>
        <taxon>Bacilli</taxon>
        <taxon>Lactobacillales</taxon>
        <taxon>Streptococcaceae</taxon>
        <taxon>Streptococcus</taxon>
    </lineage>
</organism>
<sequence length="147" mass="16791">MPSKYDATKSSYKHLIAIDRGKIEALYKDGKSQAEIARILGGNHSKIKPRPSTHKRLAGKSIGEQPELIKNRSEFENWEINLMIGKKKKNKTTPPTLVERKSRFVPVRKLAYKSAVLVNQEMEKLVTEHPDLPFKTSQQITVVNFHN</sequence>
<dbReference type="GO" id="GO:0032196">
    <property type="term" value="P:transposition"/>
    <property type="evidence" value="ECO:0007669"/>
    <property type="project" value="TreeGrafter"/>
</dbReference>
<feature type="compositionally biased region" description="Basic residues" evidence="1">
    <location>
        <begin position="45"/>
        <end position="58"/>
    </location>
</feature>
<comment type="caution">
    <text evidence="3">The sequence shown here is derived from an EMBL/GenBank/DDBJ whole genome shotgun (WGS) entry which is preliminary data.</text>
</comment>
<dbReference type="PANTHER" id="PTHR10948:SF23">
    <property type="entry name" value="TRANSPOSASE INSI FOR INSERTION SEQUENCE ELEMENT IS30A-RELATED"/>
    <property type="match status" value="1"/>
</dbReference>
<dbReference type="InterPro" id="IPR025246">
    <property type="entry name" value="IS30-like_HTH"/>
</dbReference>
<protein>
    <submittedName>
        <fullName evidence="3">Mobile element protein</fullName>
    </submittedName>
</protein>
<evidence type="ECO:0000313" key="3">
    <source>
        <dbReference type="EMBL" id="KXU15342.1"/>
    </source>
</evidence>
<dbReference type="Pfam" id="PF13936">
    <property type="entry name" value="HTH_38"/>
    <property type="match status" value="1"/>
</dbReference>
<accession>A0A139RKR1</accession>
<dbReference type="PATRIC" id="fig|1303.87.peg.1381"/>
<dbReference type="PANTHER" id="PTHR10948">
    <property type="entry name" value="TRANSPOSASE"/>
    <property type="match status" value="1"/>
</dbReference>
<gene>
    <name evidence="3" type="ORF">SORDD17_01150</name>
</gene>
<dbReference type="AlphaFoldDB" id="A0A139RKR1"/>
<evidence type="ECO:0000259" key="2">
    <source>
        <dbReference type="Pfam" id="PF13936"/>
    </source>
</evidence>
<evidence type="ECO:0000313" key="4">
    <source>
        <dbReference type="Proteomes" id="UP000072989"/>
    </source>
</evidence>
<dbReference type="GO" id="GO:0005829">
    <property type="term" value="C:cytosol"/>
    <property type="evidence" value="ECO:0007669"/>
    <property type="project" value="TreeGrafter"/>
</dbReference>
<feature type="domain" description="Transposase IS30-like HTH" evidence="2">
    <location>
        <begin position="11"/>
        <end position="45"/>
    </location>
</feature>
<dbReference type="Proteomes" id="UP000072989">
    <property type="component" value="Unassembled WGS sequence"/>
</dbReference>
<dbReference type="InterPro" id="IPR051917">
    <property type="entry name" value="Transposase-Integrase"/>
</dbReference>
<evidence type="ECO:0000256" key="1">
    <source>
        <dbReference type="SAM" id="MobiDB-lite"/>
    </source>
</evidence>